<comment type="caution">
    <text evidence="4">The sequence shown here is derived from an EMBL/GenBank/DDBJ whole genome shotgun (WGS) entry which is preliminary data.</text>
</comment>
<keyword evidence="4" id="KW-0012">Acyltransferase</keyword>
<keyword evidence="2" id="KW-1133">Transmembrane helix</keyword>
<feature type="domain" description="Acyltransferase 3" evidence="3">
    <location>
        <begin position="3"/>
        <end position="345"/>
    </location>
</feature>
<feature type="transmembrane region" description="Helical" evidence="2">
    <location>
        <begin position="291"/>
        <end position="312"/>
    </location>
</feature>
<evidence type="ECO:0000313" key="5">
    <source>
        <dbReference type="Proteomes" id="UP001144096"/>
    </source>
</evidence>
<dbReference type="GO" id="GO:0016747">
    <property type="term" value="F:acyltransferase activity, transferring groups other than amino-acyl groups"/>
    <property type="evidence" value="ECO:0007669"/>
    <property type="project" value="InterPro"/>
</dbReference>
<feature type="transmembrane region" description="Helical" evidence="2">
    <location>
        <begin position="136"/>
        <end position="157"/>
    </location>
</feature>
<gene>
    <name evidence="4" type="ORF">M8542_11725</name>
</gene>
<keyword evidence="5" id="KW-1185">Reference proteome</keyword>
<feature type="transmembrane region" description="Helical" evidence="2">
    <location>
        <begin position="53"/>
        <end position="71"/>
    </location>
</feature>
<feature type="compositionally biased region" description="Basic and acidic residues" evidence="1">
    <location>
        <begin position="375"/>
        <end position="386"/>
    </location>
</feature>
<organism evidence="4 5">
    <name type="scientific">Amycolatopsis iheyensis</name>
    <dbReference type="NCBI Taxonomy" id="2945988"/>
    <lineage>
        <taxon>Bacteria</taxon>
        <taxon>Bacillati</taxon>
        <taxon>Actinomycetota</taxon>
        <taxon>Actinomycetes</taxon>
        <taxon>Pseudonocardiales</taxon>
        <taxon>Pseudonocardiaceae</taxon>
        <taxon>Amycolatopsis</taxon>
    </lineage>
</organism>
<name>A0A9X2NB86_9PSEU</name>
<dbReference type="Proteomes" id="UP001144096">
    <property type="component" value="Unassembled WGS sequence"/>
</dbReference>
<feature type="transmembrane region" description="Helical" evidence="2">
    <location>
        <begin position="324"/>
        <end position="345"/>
    </location>
</feature>
<keyword evidence="2" id="KW-0812">Transmembrane</keyword>
<sequence>MTGLRFVAAIGTFLFHTTLLVNPVNLSWPAITPFADPSLANFLTHAFNYTGFVGLTFFFVLSGFVLTWSASPGTSARAFIRRRLVKVFPNHLVMWAVVMILFAGGAVAWWVWLPNMLLLQSWFPNFKISQSMNTPAWSLCAELFFYMCFPLLFKLIAKLSPRGLWIGAIATVAALAVYQTTVMAVIPDKTTPGPPLLADLQYWLIYLFPPARVFEFVLGMFVARIVLARKWIRISPMLATVIMAIGLGATYIVPVQYTLSLVQLVPIGIVVGAFANADLRGTRTLMRGRVMVFLGKISFGFYMCQCVTVFWFRGVTGGPTFSTPVGVLMLLGLLAMTLLGGWLLFRFVESPMMRRFGRKRDRPTKPTRLPGTDPAPRETGEAPKAA</sequence>
<feature type="transmembrane region" description="Helical" evidence="2">
    <location>
        <begin position="259"/>
        <end position="279"/>
    </location>
</feature>
<dbReference type="PANTHER" id="PTHR23028:SF53">
    <property type="entry name" value="ACYL_TRANSF_3 DOMAIN-CONTAINING PROTEIN"/>
    <property type="match status" value="1"/>
</dbReference>
<evidence type="ECO:0000259" key="3">
    <source>
        <dbReference type="Pfam" id="PF01757"/>
    </source>
</evidence>
<feature type="region of interest" description="Disordered" evidence="1">
    <location>
        <begin position="358"/>
        <end position="386"/>
    </location>
</feature>
<dbReference type="EMBL" id="JAMXQV010000004">
    <property type="protein sequence ID" value="MCR6483484.1"/>
    <property type="molecule type" value="Genomic_DNA"/>
</dbReference>
<keyword evidence="4" id="KW-0808">Transferase</keyword>
<dbReference type="InterPro" id="IPR050879">
    <property type="entry name" value="Acyltransferase_3"/>
</dbReference>
<dbReference type="Pfam" id="PF01757">
    <property type="entry name" value="Acyl_transf_3"/>
    <property type="match status" value="1"/>
</dbReference>
<dbReference type="GO" id="GO:0009103">
    <property type="term" value="P:lipopolysaccharide biosynthetic process"/>
    <property type="evidence" value="ECO:0007669"/>
    <property type="project" value="TreeGrafter"/>
</dbReference>
<reference evidence="4" key="1">
    <citation type="submission" date="2022-06" db="EMBL/GenBank/DDBJ databases">
        <title>Amycolatopsis iheyaensis sp. nov., a new species of the genus Amycolatopsis isolated from soil in Iheya island, Japan.</title>
        <authorList>
            <person name="Ngamcharungchit C."/>
            <person name="Kanto H."/>
            <person name="Take A."/>
            <person name="Intra B."/>
            <person name="Matsumoto A."/>
            <person name="Panbangred W."/>
            <person name="Inahashi Y."/>
        </authorList>
    </citation>
    <scope>NUCLEOTIDE SEQUENCE</scope>
    <source>
        <strain evidence="4">OK19-0408</strain>
    </source>
</reference>
<dbReference type="PANTHER" id="PTHR23028">
    <property type="entry name" value="ACETYLTRANSFERASE"/>
    <property type="match status" value="1"/>
</dbReference>
<feature type="transmembrane region" description="Helical" evidence="2">
    <location>
        <begin position="206"/>
        <end position="227"/>
    </location>
</feature>
<dbReference type="GO" id="GO:0016020">
    <property type="term" value="C:membrane"/>
    <property type="evidence" value="ECO:0007669"/>
    <property type="project" value="TreeGrafter"/>
</dbReference>
<evidence type="ECO:0000313" key="4">
    <source>
        <dbReference type="EMBL" id="MCR6483484.1"/>
    </source>
</evidence>
<keyword evidence="2" id="KW-0472">Membrane</keyword>
<protein>
    <submittedName>
        <fullName evidence="4">Acyltransferase</fullName>
    </submittedName>
</protein>
<feature type="transmembrane region" description="Helical" evidence="2">
    <location>
        <begin position="234"/>
        <end position="253"/>
    </location>
</feature>
<feature type="transmembrane region" description="Helical" evidence="2">
    <location>
        <begin position="164"/>
        <end position="186"/>
    </location>
</feature>
<proteinExistence type="predicted"/>
<evidence type="ECO:0000256" key="1">
    <source>
        <dbReference type="SAM" id="MobiDB-lite"/>
    </source>
</evidence>
<dbReference type="RefSeq" id="WP_257920100.1">
    <property type="nucleotide sequence ID" value="NZ_JAMXQV010000004.1"/>
</dbReference>
<accession>A0A9X2NB86</accession>
<dbReference type="AlphaFoldDB" id="A0A9X2NB86"/>
<feature type="transmembrane region" description="Helical" evidence="2">
    <location>
        <begin position="92"/>
        <end position="112"/>
    </location>
</feature>
<dbReference type="InterPro" id="IPR002656">
    <property type="entry name" value="Acyl_transf_3_dom"/>
</dbReference>
<evidence type="ECO:0000256" key="2">
    <source>
        <dbReference type="SAM" id="Phobius"/>
    </source>
</evidence>